<dbReference type="InterPro" id="IPR000182">
    <property type="entry name" value="GNAT_dom"/>
</dbReference>
<dbReference type="InterPro" id="IPR051016">
    <property type="entry name" value="Diverse_Substrate_AcTransf"/>
</dbReference>
<dbReference type="AlphaFoldDB" id="A0A849W0J2"/>
<evidence type="ECO:0000256" key="3">
    <source>
        <dbReference type="ARBA" id="ARBA00023315"/>
    </source>
</evidence>
<keyword evidence="2 5" id="KW-0808">Transferase</keyword>
<dbReference type="FunFam" id="3.40.630.30:FF:000064">
    <property type="entry name" value="GNAT family acetyltransferase"/>
    <property type="match status" value="1"/>
</dbReference>
<evidence type="ECO:0000256" key="1">
    <source>
        <dbReference type="ARBA" id="ARBA00008694"/>
    </source>
</evidence>
<comment type="similarity">
    <text evidence="1">Belongs to the acetyltransferase family.</text>
</comment>
<dbReference type="Pfam" id="PF00583">
    <property type="entry name" value="Acetyltransf_1"/>
    <property type="match status" value="1"/>
</dbReference>
<dbReference type="InterPro" id="IPR016181">
    <property type="entry name" value="Acyl_CoA_acyltransferase"/>
</dbReference>
<sequence>MAPVSIRLAEASDVQLLHHAIVAMARGMGSEARVTSSPEDLARYGFGDKPAFETLIAEICGAFAGMCLYFRSFSTWRGRPGIYVQDIYVEPAFRGSRVGERLLKAAAARARENGAAYLRLSVDTANLGAQNFYGRLGIEWSQAEHIHAIYGDAFVALAEHEIDEEGR</sequence>
<dbReference type="PROSITE" id="PS51186">
    <property type="entry name" value="GNAT"/>
    <property type="match status" value="1"/>
</dbReference>
<dbReference type="Proteomes" id="UP000550508">
    <property type="component" value="Unassembled WGS sequence"/>
</dbReference>
<dbReference type="RefSeq" id="WP_113280470.1">
    <property type="nucleotide sequence ID" value="NZ_JABUMX010000006.1"/>
</dbReference>
<dbReference type="EMBL" id="JABUMX010000006">
    <property type="protein sequence ID" value="NTS33630.1"/>
    <property type="molecule type" value="Genomic_DNA"/>
</dbReference>
<keyword evidence="6" id="KW-1185">Reference proteome</keyword>
<evidence type="ECO:0000313" key="5">
    <source>
        <dbReference type="EMBL" id="NTS33630.1"/>
    </source>
</evidence>
<dbReference type="GO" id="GO:0008080">
    <property type="term" value="F:N-acetyltransferase activity"/>
    <property type="evidence" value="ECO:0007669"/>
    <property type="project" value="TreeGrafter"/>
</dbReference>
<dbReference type="Gene3D" id="3.40.630.30">
    <property type="match status" value="1"/>
</dbReference>
<comment type="caution">
    <text evidence="5">The sequence shown here is derived from an EMBL/GenBank/DDBJ whole genome shotgun (WGS) entry which is preliminary data.</text>
</comment>
<organism evidence="5 6">
    <name type="scientific">Phyllobacterium pellucidum</name>
    <dbReference type="NCBI Taxonomy" id="2740464"/>
    <lineage>
        <taxon>Bacteria</taxon>
        <taxon>Pseudomonadati</taxon>
        <taxon>Pseudomonadota</taxon>
        <taxon>Alphaproteobacteria</taxon>
        <taxon>Hyphomicrobiales</taxon>
        <taxon>Phyllobacteriaceae</taxon>
        <taxon>Phyllobacterium</taxon>
    </lineage>
</organism>
<accession>A0A849W0J2</accession>
<reference evidence="5 6" key="1">
    <citation type="submission" date="2020-05" db="EMBL/GenBank/DDBJ databases">
        <authorList>
            <person name="Kim M.K."/>
        </authorList>
    </citation>
    <scope>NUCLEOTIDE SEQUENCE [LARGE SCALE GENOMIC DNA]</scope>
    <source>
        <strain evidence="5 6">BT25</strain>
    </source>
</reference>
<dbReference type="SUPFAM" id="SSF55729">
    <property type="entry name" value="Acyl-CoA N-acyltransferases (Nat)"/>
    <property type="match status" value="1"/>
</dbReference>
<name>A0A849W0J2_9HYPH</name>
<dbReference type="CDD" id="cd04301">
    <property type="entry name" value="NAT_SF"/>
    <property type="match status" value="1"/>
</dbReference>
<feature type="domain" description="N-acetyltransferase" evidence="4">
    <location>
        <begin position="4"/>
        <end position="156"/>
    </location>
</feature>
<protein>
    <submittedName>
        <fullName evidence="5">GNAT family N-acetyltransferase</fullName>
    </submittedName>
</protein>
<dbReference type="PANTHER" id="PTHR10545">
    <property type="entry name" value="DIAMINE N-ACETYLTRANSFERASE"/>
    <property type="match status" value="1"/>
</dbReference>
<evidence type="ECO:0000259" key="4">
    <source>
        <dbReference type="PROSITE" id="PS51186"/>
    </source>
</evidence>
<keyword evidence="3" id="KW-0012">Acyltransferase</keyword>
<dbReference type="PANTHER" id="PTHR10545:SF29">
    <property type="entry name" value="GH14572P-RELATED"/>
    <property type="match status" value="1"/>
</dbReference>
<evidence type="ECO:0000256" key="2">
    <source>
        <dbReference type="ARBA" id="ARBA00022679"/>
    </source>
</evidence>
<evidence type="ECO:0000313" key="6">
    <source>
        <dbReference type="Proteomes" id="UP000550508"/>
    </source>
</evidence>
<proteinExistence type="inferred from homology"/>
<gene>
    <name evidence="5" type="ORF">HQ945_20430</name>
</gene>